<evidence type="ECO:0000256" key="1">
    <source>
        <dbReference type="SAM" id="Phobius"/>
    </source>
</evidence>
<dbReference type="Proteomes" id="UP000184225">
    <property type="component" value="Unassembled WGS sequence"/>
</dbReference>
<feature type="transmembrane region" description="Helical" evidence="1">
    <location>
        <begin position="41"/>
        <end position="59"/>
    </location>
</feature>
<name>A0A1M6I0T5_9FLAO</name>
<feature type="signal peptide" evidence="2">
    <location>
        <begin position="1"/>
        <end position="25"/>
    </location>
</feature>
<dbReference type="OrthoDB" id="1375681at2"/>
<dbReference type="AlphaFoldDB" id="A0A1M6I0T5"/>
<evidence type="ECO:0000313" key="4">
    <source>
        <dbReference type="Proteomes" id="UP000184225"/>
    </source>
</evidence>
<organism evidence="3 4">
    <name type="scientific">Mesonia phycicola</name>
    <dbReference type="NCBI Taxonomy" id="579105"/>
    <lineage>
        <taxon>Bacteria</taxon>
        <taxon>Pseudomonadati</taxon>
        <taxon>Bacteroidota</taxon>
        <taxon>Flavobacteriia</taxon>
        <taxon>Flavobacteriales</taxon>
        <taxon>Flavobacteriaceae</taxon>
        <taxon>Mesonia</taxon>
    </lineage>
</organism>
<accession>A0A1M6I0T5</accession>
<evidence type="ECO:0000313" key="3">
    <source>
        <dbReference type="EMBL" id="SHJ28025.1"/>
    </source>
</evidence>
<dbReference type="EMBL" id="FQYY01000037">
    <property type="protein sequence ID" value="SHJ28025.1"/>
    <property type="molecule type" value="Genomic_DNA"/>
</dbReference>
<keyword evidence="1" id="KW-0812">Transmembrane</keyword>
<keyword evidence="2" id="KW-0732">Signal</keyword>
<evidence type="ECO:0008006" key="5">
    <source>
        <dbReference type="Google" id="ProtNLM"/>
    </source>
</evidence>
<keyword evidence="4" id="KW-1185">Reference proteome</keyword>
<gene>
    <name evidence="3" type="ORF">SAMN04488096_1372</name>
</gene>
<sequence>MKEKYLKMSLVFTMLLFTCSFSAFAQLPGFGDDVDDETPAAPIDSLIFAGFAAGAIYGVKKYKQD</sequence>
<dbReference type="NCBIfam" id="NF046080">
    <property type="entry name" value="PID_CTERM"/>
    <property type="match status" value="1"/>
</dbReference>
<keyword evidence="1" id="KW-1133">Transmembrane helix</keyword>
<proteinExistence type="predicted"/>
<protein>
    <recommendedName>
        <fullName evidence="5">PEP-CTERM protein-sorting domain-containing protein</fullName>
    </recommendedName>
</protein>
<keyword evidence="1" id="KW-0472">Membrane</keyword>
<dbReference type="InterPro" id="IPR058207">
    <property type="entry name" value="PID_CTERM"/>
</dbReference>
<reference evidence="3 4" key="1">
    <citation type="submission" date="2016-11" db="EMBL/GenBank/DDBJ databases">
        <authorList>
            <person name="Jaros S."/>
            <person name="Januszkiewicz K."/>
            <person name="Wedrychowicz H."/>
        </authorList>
    </citation>
    <scope>NUCLEOTIDE SEQUENCE [LARGE SCALE GENOMIC DNA]</scope>
    <source>
        <strain evidence="3 4">DSM 21425</strain>
    </source>
</reference>
<evidence type="ECO:0000256" key="2">
    <source>
        <dbReference type="SAM" id="SignalP"/>
    </source>
</evidence>
<feature type="chain" id="PRO_5012160933" description="PEP-CTERM protein-sorting domain-containing protein" evidence="2">
    <location>
        <begin position="26"/>
        <end position="65"/>
    </location>
</feature>